<sequence length="931" mass="99834">MSACSGDAEAAGPRPCVPATGEAPAPAAQKPPAVALTTACFAVSLARPAGSPRVVPYAAVANAALGACSGGESLLQVSQTLHLAIGSVELALLVTDLRVDGASLPDGAIDKSTQVILAAGPEVQLLDAPVVVSLSGLLGHAPEQHVILNAMHLSLGSLDVLFAPAGGQVARALAAHRPDAPEGPFYARHQERVFHIRICHRPTVPGLALRASPRLFSSLGLRQHGRPMPLVVCDPPPVLGVVWLETDEPFEQHDQARVQRELAGAPLHAGHVSCLAGTARTGARPADGPGDTRRWLLLESPPAGEAGRPLCLEAEASPLRAFPAGRAAISPALHQKLRRELSHSSDLFLRWGDHLLLLCPDPNPRTALTEGQVTLGQGDFNRIFAHHTILQAGVLTSPPRVFQVELHLLAAGLRAERVAHRPAEEAFLRQFDRSVLSQGQVCQLQAEGMALRVQVAQLLGADLQPLHAGYLDMATVVAFLHISDPKQKIHVADRPASALVQVARLEEPLRLPLVAQDGFEHPDQHVIHVTGGTFEALQRHFLHPGRTLFVGPNYRLETQPTDYPKLKLHQVLVDESLYRMRGDGLFLRYVRPPALLVIKCIVEPSGEDSPPVIGPRVLERLFLRSIPPSGVVWAKQQCAMPPDLPGLSMSLTWMRDLADRPAMVGTYVPGVTRLSFGAHGVQLDPKPAHLLALGCGRQLVALDALFTRTPSALYPGLLLPREVFQSAAEARNEARPPECLFFQCRGRVFMARLADTHHVSGVVRVCEDLRESMYPGLAPMSYLQPAPGASYLGTVHLRVTPADAASARPVAADMTEEDLRRALGLVFSDGSMATMERRVLRGLALKPELLLDPLEQTVACGLFHPGRTQVHLHLRDVVLLLPPPRPGAPEGGGPADAQPDGGPARSPPAPRRGAARAPRRRLRLGSRAPSD</sequence>
<protein>
    <submittedName>
        <fullName evidence="2">Uncharacterized protein</fullName>
    </submittedName>
</protein>
<evidence type="ECO:0000313" key="2">
    <source>
        <dbReference type="EMBL" id="KCV67426.1"/>
    </source>
</evidence>
<feature type="compositionally biased region" description="Low complexity" evidence="1">
    <location>
        <begin position="895"/>
        <end position="904"/>
    </location>
</feature>
<feature type="region of interest" description="Disordered" evidence="1">
    <location>
        <begin position="883"/>
        <end position="931"/>
    </location>
</feature>
<dbReference type="EMBL" id="KB932219">
    <property type="protein sequence ID" value="KCV67426.1"/>
    <property type="molecule type" value="Genomic_DNA"/>
</dbReference>
<accession>A0A058YZY1</accession>
<evidence type="ECO:0000313" key="3">
    <source>
        <dbReference type="Proteomes" id="UP000030693"/>
    </source>
</evidence>
<feature type="compositionally biased region" description="Basic residues" evidence="1">
    <location>
        <begin position="913"/>
        <end position="924"/>
    </location>
</feature>
<organism evidence="2">
    <name type="scientific">Fonticula alba</name>
    <name type="common">Slime mold</name>
    <dbReference type="NCBI Taxonomy" id="691883"/>
    <lineage>
        <taxon>Eukaryota</taxon>
        <taxon>Rotosphaerida</taxon>
        <taxon>Fonticulaceae</taxon>
        <taxon>Fonticula</taxon>
    </lineage>
</organism>
<proteinExistence type="predicted"/>
<dbReference type="AlphaFoldDB" id="A0A058YZY1"/>
<keyword evidence="3" id="KW-1185">Reference proteome</keyword>
<reference evidence="2" key="1">
    <citation type="submission" date="2013-04" db="EMBL/GenBank/DDBJ databases">
        <title>The Genome Sequence of Fonticula alba ATCC 38817.</title>
        <authorList>
            <consortium name="The Broad Institute Genomics Platform"/>
            <person name="Russ C."/>
            <person name="Cuomo C."/>
            <person name="Burger G."/>
            <person name="Gray M.W."/>
            <person name="Holland P.W.H."/>
            <person name="King N."/>
            <person name="Lang F.B.F."/>
            <person name="Roger A.J."/>
            <person name="Ruiz-Trillo I."/>
            <person name="Brown M."/>
            <person name="Walker B."/>
            <person name="Young S."/>
            <person name="Zeng Q."/>
            <person name="Gargeya S."/>
            <person name="Fitzgerald M."/>
            <person name="Haas B."/>
            <person name="Abouelleil A."/>
            <person name="Allen A.W."/>
            <person name="Alvarado L."/>
            <person name="Arachchi H.M."/>
            <person name="Berlin A.M."/>
            <person name="Chapman S.B."/>
            <person name="Gainer-Dewar J."/>
            <person name="Goldberg J."/>
            <person name="Griggs A."/>
            <person name="Gujja S."/>
            <person name="Hansen M."/>
            <person name="Howarth C."/>
            <person name="Imamovic A."/>
            <person name="Ireland A."/>
            <person name="Larimer J."/>
            <person name="McCowan C."/>
            <person name="Murphy C."/>
            <person name="Pearson M."/>
            <person name="Poon T.W."/>
            <person name="Priest M."/>
            <person name="Roberts A."/>
            <person name="Saif S."/>
            <person name="Shea T."/>
            <person name="Sisk P."/>
            <person name="Sykes S."/>
            <person name="Wortman J."/>
            <person name="Nusbaum C."/>
            <person name="Birren B."/>
        </authorList>
    </citation>
    <scope>NUCLEOTIDE SEQUENCE [LARGE SCALE GENOMIC DNA]</scope>
    <source>
        <strain evidence="2">ATCC 38817</strain>
    </source>
</reference>
<gene>
    <name evidence="2" type="ORF">H696_06118</name>
</gene>
<name>A0A058YZY1_FONAL</name>
<dbReference type="Proteomes" id="UP000030693">
    <property type="component" value="Unassembled WGS sequence"/>
</dbReference>
<dbReference type="GeneID" id="20530843"/>
<dbReference type="RefSeq" id="XP_009498153.1">
    <property type="nucleotide sequence ID" value="XM_009499878.1"/>
</dbReference>
<evidence type="ECO:0000256" key="1">
    <source>
        <dbReference type="SAM" id="MobiDB-lite"/>
    </source>
</evidence>